<proteinExistence type="predicted"/>
<keyword evidence="2" id="KW-1185">Reference proteome</keyword>
<dbReference type="RefSeq" id="WP_007914427.1">
    <property type="nucleotide sequence ID" value="NZ_ADVG01000003.1"/>
</dbReference>
<dbReference type="InParanoid" id="D6TT59"/>
<comment type="caution">
    <text evidence="1">The sequence shown here is derived from an EMBL/GenBank/DDBJ whole genome shotgun (WGS) entry which is preliminary data.</text>
</comment>
<reference evidence="1 2" key="1">
    <citation type="journal article" date="2011" name="Stand. Genomic Sci.">
        <title>Non-contiguous finished genome sequence and contextual data of the filamentous soil bacterium Ktedonobacter racemifer type strain (SOSP1-21).</title>
        <authorList>
            <person name="Chang Y.J."/>
            <person name="Land M."/>
            <person name="Hauser L."/>
            <person name="Chertkov O."/>
            <person name="Del Rio T.G."/>
            <person name="Nolan M."/>
            <person name="Copeland A."/>
            <person name="Tice H."/>
            <person name="Cheng J.F."/>
            <person name="Lucas S."/>
            <person name="Han C."/>
            <person name="Goodwin L."/>
            <person name="Pitluck S."/>
            <person name="Ivanova N."/>
            <person name="Ovchinikova G."/>
            <person name="Pati A."/>
            <person name="Chen A."/>
            <person name="Palaniappan K."/>
            <person name="Mavromatis K."/>
            <person name="Liolios K."/>
            <person name="Brettin T."/>
            <person name="Fiebig A."/>
            <person name="Rohde M."/>
            <person name="Abt B."/>
            <person name="Goker M."/>
            <person name="Detter J.C."/>
            <person name="Woyke T."/>
            <person name="Bristow J."/>
            <person name="Eisen J.A."/>
            <person name="Markowitz V."/>
            <person name="Hugenholtz P."/>
            <person name="Kyrpides N.C."/>
            <person name="Klenk H.P."/>
            <person name="Lapidus A."/>
        </authorList>
    </citation>
    <scope>NUCLEOTIDE SEQUENCE [LARGE SCALE GENOMIC DNA]</scope>
    <source>
        <strain evidence="2">DSM 44963</strain>
    </source>
</reference>
<dbReference type="EMBL" id="ADVG01000003">
    <property type="protein sequence ID" value="EFH83610.1"/>
    <property type="molecule type" value="Genomic_DNA"/>
</dbReference>
<evidence type="ECO:0000313" key="2">
    <source>
        <dbReference type="Proteomes" id="UP000004508"/>
    </source>
</evidence>
<accession>D6TT59</accession>
<dbReference type="Proteomes" id="UP000004508">
    <property type="component" value="Unassembled WGS sequence"/>
</dbReference>
<evidence type="ECO:0000313" key="1">
    <source>
        <dbReference type="EMBL" id="EFH83610.1"/>
    </source>
</evidence>
<sequence length="110" mass="12417">MSKELIRCTCEAHAMYVCLACEEYLCELCAEACLQDHPDNVLAITDLTPEEVEETMFIPTHCQLCGKQTDMFRPVEAPHDPDDMVWACGECVKYGGLADEARSEGFCYQR</sequence>
<organism evidence="1 2">
    <name type="scientific">Ktedonobacter racemifer DSM 44963</name>
    <dbReference type="NCBI Taxonomy" id="485913"/>
    <lineage>
        <taxon>Bacteria</taxon>
        <taxon>Bacillati</taxon>
        <taxon>Chloroflexota</taxon>
        <taxon>Ktedonobacteria</taxon>
        <taxon>Ktedonobacterales</taxon>
        <taxon>Ktedonobacteraceae</taxon>
        <taxon>Ktedonobacter</taxon>
    </lineage>
</organism>
<dbReference type="AlphaFoldDB" id="D6TT59"/>
<protein>
    <submittedName>
        <fullName evidence="1">Uncharacterized protein</fullName>
    </submittedName>
</protein>
<name>D6TT59_KTERA</name>
<gene>
    <name evidence="1" type="ORF">Krac_4597</name>
</gene>